<dbReference type="RefSeq" id="WP_344081814.1">
    <property type="nucleotide sequence ID" value="NZ_BAAALS010000013.1"/>
</dbReference>
<proteinExistence type="predicted"/>
<sequence length="234" mass="24116">MSDEWRDAFVLRARLRDVPGPRIGEALAEVETHCAESGETPAEAFGDPVRYAQALADQLPPPARNPRLGWARVALAGAAGIGAVSLLLSGVAAVSHDAPATISTGTFGSVLIGAGFVVGFFAVAERASAWGLRWLLPPLIAVGLVLTALPTILLRDSSFTSAGWVAIAAAGILFAVAWLALGRTTGADRIVDPRTGAEPALAPKWVLAMARYGPAAMLLLAVALVILLRPGDGA</sequence>
<keyword evidence="1" id="KW-1133">Transmembrane helix</keyword>
<keyword evidence="1" id="KW-0472">Membrane</keyword>
<evidence type="ECO:0000313" key="2">
    <source>
        <dbReference type="EMBL" id="GAA1756621.1"/>
    </source>
</evidence>
<feature type="transmembrane region" description="Helical" evidence="1">
    <location>
        <begin position="209"/>
        <end position="228"/>
    </location>
</feature>
<evidence type="ECO:0000256" key="1">
    <source>
        <dbReference type="SAM" id="Phobius"/>
    </source>
</evidence>
<name>A0ABN2KHX3_9ACTN</name>
<feature type="transmembrane region" description="Helical" evidence="1">
    <location>
        <begin position="161"/>
        <end position="181"/>
    </location>
</feature>
<dbReference type="EMBL" id="BAAALS010000013">
    <property type="protein sequence ID" value="GAA1756621.1"/>
    <property type="molecule type" value="Genomic_DNA"/>
</dbReference>
<dbReference type="Proteomes" id="UP001500655">
    <property type="component" value="Unassembled WGS sequence"/>
</dbReference>
<comment type="caution">
    <text evidence="2">The sequence shown here is derived from an EMBL/GenBank/DDBJ whole genome shotgun (WGS) entry which is preliminary data.</text>
</comment>
<accession>A0ABN2KHX3</accession>
<feature type="transmembrane region" description="Helical" evidence="1">
    <location>
        <begin position="73"/>
        <end position="94"/>
    </location>
</feature>
<feature type="transmembrane region" description="Helical" evidence="1">
    <location>
        <begin position="100"/>
        <end position="123"/>
    </location>
</feature>
<gene>
    <name evidence="2" type="ORF">GCM10009681_29720</name>
</gene>
<protein>
    <recommendedName>
        <fullName evidence="4">DUF1700 domain-containing protein</fullName>
    </recommendedName>
</protein>
<dbReference type="Pfam" id="PF22564">
    <property type="entry name" value="HAAS"/>
    <property type="match status" value="1"/>
</dbReference>
<reference evidence="2 3" key="1">
    <citation type="journal article" date="2019" name="Int. J. Syst. Evol. Microbiol.">
        <title>The Global Catalogue of Microorganisms (GCM) 10K type strain sequencing project: providing services to taxonomists for standard genome sequencing and annotation.</title>
        <authorList>
            <consortium name="The Broad Institute Genomics Platform"/>
            <consortium name="The Broad Institute Genome Sequencing Center for Infectious Disease"/>
            <person name="Wu L."/>
            <person name="Ma J."/>
        </authorList>
    </citation>
    <scope>NUCLEOTIDE SEQUENCE [LARGE SCALE GENOMIC DNA]</scope>
    <source>
        <strain evidence="2 3">JCM 13249</strain>
    </source>
</reference>
<keyword evidence="3" id="KW-1185">Reference proteome</keyword>
<organism evidence="2 3">
    <name type="scientific">Luedemannella helvata</name>
    <dbReference type="NCBI Taxonomy" id="349315"/>
    <lineage>
        <taxon>Bacteria</taxon>
        <taxon>Bacillati</taxon>
        <taxon>Actinomycetota</taxon>
        <taxon>Actinomycetes</taxon>
        <taxon>Micromonosporales</taxon>
        <taxon>Micromonosporaceae</taxon>
        <taxon>Luedemannella</taxon>
    </lineage>
</organism>
<keyword evidence="1" id="KW-0812">Transmembrane</keyword>
<feature type="transmembrane region" description="Helical" evidence="1">
    <location>
        <begin position="135"/>
        <end position="155"/>
    </location>
</feature>
<evidence type="ECO:0000313" key="3">
    <source>
        <dbReference type="Proteomes" id="UP001500655"/>
    </source>
</evidence>
<evidence type="ECO:0008006" key="4">
    <source>
        <dbReference type="Google" id="ProtNLM"/>
    </source>
</evidence>